<evidence type="ECO:0000259" key="1">
    <source>
        <dbReference type="Pfam" id="PF12728"/>
    </source>
</evidence>
<dbReference type="SUPFAM" id="SSF46955">
    <property type="entry name" value="Putative DNA-binding domain"/>
    <property type="match status" value="1"/>
</dbReference>
<dbReference type="InterPro" id="IPR009061">
    <property type="entry name" value="DNA-bd_dom_put_sf"/>
</dbReference>
<dbReference type="EMBL" id="FWWY01000001">
    <property type="protein sequence ID" value="SMC06918.1"/>
    <property type="molecule type" value="Genomic_DNA"/>
</dbReference>
<dbReference type="AlphaFoldDB" id="A0A1W1WKS5"/>
<dbReference type="Proteomes" id="UP000192660">
    <property type="component" value="Unassembled WGS sequence"/>
</dbReference>
<sequence>MAKQFYTPEEVSKILKVSRNFIYKLIRRGEIPTIRIGDLHRIPSDFIDQLVGGITNEH</sequence>
<dbReference type="OrthoDB" id="9804758at2"/>
<protein>
    <submittedName>
        <fullName evidence="2">DNA binding domain-containing protein, excisionase family</fullName>
    </submittedName>
</protein>
<reference evidence="3" key="1">
    <citation type="submission" date="2017-04" db="EMBL/GenBank/DDBJ databases">
        <authorList>
            <person name="Varghese N."/>
            <person name="Submissions S."/>
        </authorList>
    </citation>
    <scope>NUCLEOTIDE SEQUENCE [LARGE SCALE GENOMIC DNA]</scope>
    <source>
        <strain evidence="3">DSM 9293</strain>
    </source>
</reference>
<gene>
    <name evidence="2" type="ORF">SAMN00768000_3103</name>
</gene>
<proteinExistence type="predicted"/>
<organism evidence="2 3">
    <name type="scientific">Sulfobacillus thermosulfidooxidans (strain DSM 9293 / VKM B-1269 / AT-1)</name>
    <dbReference type="NCBI Taxonomy" id="929705"/>
    <lineage>
        <taxon>Bacteria</taxon>
        <taxon>Bacillati</taxon>
        <taxon>Bacillota</taxon>
        <taxon>Clostridia</taxon>
        <taxon>Eubacteriales</taxon>
        <taxon>Clostridiales Family XVII. Incertae Sedis</taxon>
        <taxon>Sulfobacillus</taxon>
    </lineage>
</organism>
<dbReference type="RefSeq" id="WP_020373536.1">
    <property type="nucleotide sequence ID" value="NZ_FWWY01000001.1"/>
</dbReference>
<keyword evidence="3" id="KW-1185">Reference proteome</keyword>
<accession>A0A1W1WKS5</accession>
<dbReference type="GO" id="GO:0003677">
    <property type="term" value="F:DNA binding"/>
    <property type="evidence" value="ECO:0007669"/>
    <property type="project" value="InterPro"/>
</dbReference>
<evidence type="ECO:0000313" key="3">
    <source>
        <dbReference type="Proteomes" id="UP000192660"/>
    </source>
</evidence>
<name>A0A1W1WKS5_SULTA</name>
<dbReference type="InterPro" id="IPR041657">
    <property type="entry name" value="HTH_17"/>
</dbReference>
<evidence type="ECO:0000313" key="2">
    <source>
        <dbReference type="EMBL" id="SMC06918.1"/>
    </source>
</evidence>
<dbReference type="Pfam" id="PF12728">
    <property type="entry name" value="HTH_17"/>
    <property type="match status" value="1"/>
</dbReference>
<dbReference type="InterPro" id="IPR010093">
    <property type="entry name" value="SinI_DNA-bd"/>
</dbReference>
<feature type="domain" description="Helix-turn-helix" evidence="1">
    <location>
        <begin position="5"/>
        <end position="46"/>
    </location>
</feature>
<dbReference type="NCBIfam" id="TIGR01764">
    <property type="entry name" value="excise"/>
    <property type="match status" value="1"/>
</dbReference>